<dbReference type="InterPro" id="IPR009061">
    <property type="entry name" value="DNA-bd_dom_put_sf"/>
</dbReference>
<dbReference type="CDD" id="cd01107">
    <property type="entry name" value="HTH_BmrR"/>
    <property type="match status" value="1"/>
</dbReference>
<dbReference type="SUPFAM" id="SSF55136">
    <property type="entry name" value="Probable bacterial effector-binding domain"/>
    <property type="match status" value="1"/>
</dbReference>
<name>A0AAC9PTU4_9PSEU</name>
<dbReference type="Proteomes" id="UP000185511">
    <property type="component" value="Chromosome"/>
</dbReference>
<dbReference type="Pfam" id="PF06445">
    <property type="entry name" value="GyrI-like"/>
    <property type="match status" value="1"/>
</dbReference>
<evidence type="ECO:0000256" key="1">
    <source>
        <dbReference type="ARBA" id="ARBA00023125"/>
    </source>
</evidence>
<dbReference type="AlphaFoldDB" id="A0AAC9PTU4"/>
<dbReference type="KEGG" id="acad:UA74_22450"/>
<evidence type="ECO:0000259" key="2">
    <source>
        <dbReference type="PROSITE" id="PS50937"/>
    </source>
</evidence>
<dbReference type="InterPro" id="IPR029442">
    <property type="entry name" value="GyrI-like"/>
</dbReference>
<reference evidence="4" key="1">
    <citation type="submission" date="2016-06" db="EMBL/GenBank/DDBJ databases">
        <title>Complete genome sequence of Actinoalloteichus fjordicus DSM 46855 (=ADI127-17), type strain of the new species Actinoalloteichus fjordicus.</title>
        <authorList>
            <person name="Ruckert C."/>
            <person name="Nouioui I."/>
            <person name="Willmese J."/>
            <person name="van Wezel G."/>
            <person name="Klenk H.-P."/>
            <person name="Kalinowski J."/>
            <person name="Zotchev S.B."/>
        </authorList>
    </citation>
    <scope>NUCLEOTIDE SEQUENCE [LARGE SCALE GENOMIC DNA]</scope>
    <source>
        <strain evidence="4">ADI127-7</strain>
    </source>
</reference>
<organism evidence="3 4">
    <name type="scientific">Actinoalloteichus fjordicus</name>
    <dbReference type="NCBI Taxonomy" id="1612552"/>
    <lineage>
        <taxon>Bacteria</taxon>
        <taxon>Bacillati</taxon>
        <taxon>Actinomycetota</taxon>
        <taxon>Actinomycetes</taxon>
        <taxon>Pseudonocardiales</taxon>
        <taxon>Pseudonocardiaceae</taxon>
        <taxon>Actinoalloteichus</taxon>
    </lineage>
</organism>
<dbReference type="SMART" id="SM00422">
    <property type="entry name" value="HTH_MERR"/>
    <property type="match status" value="1"/>
</dbReference>
<dbReference type="Gene3D" id="3.20.80.10">
    <property type="entry name" value="Regulatory factor, effector binding domain"/>
    <property type="match status" value="1"/>
</dbReference>
<dbReference type="Pfam" id="PF13411">
    <property type="entry name" value="MerR_1"/>
    <property type="match status" value="1"/>
</dbReference>
<dbReference type="InterPro" id="IPR000551">
    <property type="entry name" value="MerR-type_HTH_dom"/>
</dbReference>
<gene>
    <name evidence="3" type="ORF">UA74_22450</name>
</gene>
<dbReference type="RefSeq" id="WP_075765401.1">
    <property type="nucleotide sequence ID" value="NZ_CP016076.1"/>
</dbReference>
<dbReference type="GO" id="GO:0003677">
    <property type="term" value="F:DNA binding"/>
    <property type="evidence" value="ECO:0007669"/>
    <property type="project" value="UniProtKB-KW"/>
</dbReference>
<dbReference type="Gene3D" id="1.10.1660.10">
    <property type="match status" value="1"/>
</dbReference>
<dbReference type="PANTHER" id="PTHR30204">
    <property type="entry name" value="REDOX-CYCLING DRUG-SENSING TRANSCRIPTIONAL ACTIVATOR SOXR"/>
    <property type="match status" value="1"/>
</dbReference>
<dbReference type="PANTHER" id="PTHR30204:SF97">
    <property type="entry name" value="MERR FAMILY REGULATORY PROTEIN"/>
    <property type="match status" value="1"/>
</dbReference>
<evidence type="ECO:0000313" key="3">
    <source>
        <dbReference type="EMBL" id="APU16508.1"/>
    </source>
</evidence>
<dbReference type="InterPro" id="IPR010499">
    <property type="entry name" value="AraC_E-bd"/>
</dbReference>
<evidence type="ECO:0000313" key="4">
    <source>
        <dbReference type="Proteomes" id="UP000185511"/>
    </source>
</evidence>
<dbReference type="SMART" id="SM00871">
    <property type="entry name" value="AraC_E_bind"/>
    <property type="match status" value="1"/>
</dbReference>
<dbReference type="PROSITE" id="PS50937">
    <property type="entry name" value="HTH_MERR_2"/>
    <property type="match status" value="1"/>
</dbReference>
<dbReference type="InterPro" id="IPR011256">
    <property type="entry name" value="Reg_factor_effector_dom_sf"/>
</dbReference>
<sequence>MFTIGDFARLGRVSVRMLRHYDAIGLLRPARVDEWSGYRYYDAAQLARLNRLIALKDLGFTLAQVAAILDEKIDVTELQGMLRLRRAELAAAVAADRARLARVEARLFVIEKEGLMSVDEVLVKHVPAVRVAELSAVAESYAAQDIGPVIAPMFDELHRRLVEEGLHPIGPGIAYYEPLGEGVRVHATCPVAAAEPRPAAPGALAVVDLPAVEAATIVHRGSMTEADAVVQEIARWIEASGRVGTGYAREVYLETSADESAWVTEFQEPLLAEG</sequence>
<feature type="domain" description="HTH merR-type" evidence="2">
    <location>
        <begin position="1"/>
        <end position="71"/>
    </location>
</feature>
<dbReference type="SUPFAM" id="SSF46955">
    <property type="entry name" value="Putative DNA-binding domain"/>
    <property type="match status" value="1"/>
</dbReference>
<dbReference type="EMBL" id="CP016076">
    <property type="protein sequence ID" value="APU16508.1"/>
    <property type="molecule type" value="Genomic_DNA"/>
</dbReference>
<accession>A0AAC9PTU4</accession>
<keyword evidence="1" id="KW-0238">DNA-binding</keyword>
<proteinExistence type="predicted"/>
<dbReference type="InterPro" id="IPR047057">
    <property type="entry name" value="MerR_fam"/>
</dbReference>
<dbReference type="GO" id="GO:0003700">
    <property type="term" value="F:DNA-binding transcription factor activity"/>
    <property type="evidence" value="ECO:0007669"/>
    <property type="project" value="InterPro"/>
</dbReference>
<protein>
    <submittedName>
        <fullName evidence="3">Transcriptional regulator</fullName>
    </submittedName>
</protein>
<keyword evidence="4" id="KW-1185">Reference proteome</keyword>